<comment type="caution">
    <text evidence="2">The sequence shown here is derived from an EMBL/GenBank/DDBJ whole genome shotgun (WGS) entry which is preliminary data.</text>
</comment>
<feature type="compositionally biased region" description="Basic and acidic residues" evidence="1">
    <location>
        <begin position="39"/>
        <end position="58"/>
    </location>
</feature>
<dbReference type="Proteomes" id="UP001176521">
    <property type="component" value="Unassembled WGS sequence"/>
</dbReference>
<reference evidence="2" key="1">
    <citation type="journal article" date="2023" name="PhytoFront">
        <title>Draft Genome Resources of Seven Strains of Tilletia horrida, Causal Agent of Kernel Smut of Rice.</title>
        <authorList>
            <person name="Khanal S."/>
            <person name="Antony Babu S."/>
            <person name="Zhou X.G."/>
        </authorList>
    </citation>
    <scope>NUCLEOTIDE SEQUENCE</scope>
    <source>
        <strain evidence="2">TX3</strain>
    </source>
</reference>
<name>A0AAN6G615_9BASI</name>
<evidence type="ECO:0000313" key="3">
    <source>
        <dbReference type="Proteomes" id="UP001176521"/>
    </source>
</evidence>
<keyword evidence="3" id="KW-1185">Reference proteome</keyword>
<proteinExistence type="predicted"/>
<organism evidence="2 3">
    <name type="scientific">Tilletia horrida</name>
    <dbReference type="NCBI Taxonomy" id="155126"/>
    <lineage>
        <taxon>Eukaryota</taxon>
        <taxon>Fungi</taxon>
        <taxon>Dikarya</taxon>
        <taxon>Basidiomycota</taxon>
        <taxon>Ustilaginomycotina</taxon>
        <taxon>Exobasidiomycetes</taxon>
        <taxon>Tilletiales</taxon>
        <taxon>Tilletiaceae</taxon>
        <taxon>Tilletia</taxon>
    </lineage>
</organism>
<gene>
    <name evidence="2" type="ORF">OC842_006365</name>
</gene>
<feature type="region of interest" description="Disordered" evidence="1">
    <location>
        <begin position="32"/>
        <end position="58"/>
    </location>
</feature>
<protein>
    <submittedName>
        <fullName evidence="2">Uncharacterized protein</fullName>
    </submittedName>
</protein>
<evidence type="ECO:0000313" key="2">
    <source>
        <dbReference type="EMBL" id="KAK0522780.1"/>
    </source>
</evidence>
<evidence type="ECO:0000256" key="1">
    <source>
        <dbReference type="SAM" id="MobiDB-lite"/>
    </source>
</evidence>
<accession>A0AAN6G615</accession>
<dbReference type="AlphaFoldDB" id="A0AAN6G615"/>
<sequence length="187" mass="20248">MSDAHYVGCFVIFAAAIRLLIRCGTIRAAQYGSNGETSADDKNEYTDPDGEEKQDGVDKAQKSASLAPLAGAVASITQKIDAFIENIVGVTVQDRNYKASSLSSATMVEDLRGDIPLATRYQLLERLRQEVAVYNNGLAMSTLYGHRNHCLSLEAEASNFFRVAWAADGQAVTINGDLVRLTDLRVG</sequence>
<dbReference type="EMBL" id="JAPDMQ010000561">
    <property type="protein sequence ID" value="KAK0522780.1"/>
    <property type="molecule type" value="Genomic_DNA"/>
</dbReference>